<organism evidence="6 7">
    <name type="scientific">Parvularcula maris</name>
    <dbReference type="NCBI Taxonomy" id="2965077"/>
    <lineage>
        <taxon>Bacteria</taxon>
        <taxon>Pseudomonadati</taxon>
        <taxon>Pseudomonadota</taxon>
        <taxon>Alphaproteobacteria</taxon>
        <taxon>Parvularculales</taxon>
        <taxon>Parvularculaceae</taxon>
        <taxon>Parvularcula</taxon>
    </lineage>
</organism>
<name>A0A9X2LB74_9PROT</name>
<dbReference type="GO" id="GO:0003677">
    <property type="term" value="F:DNA binding"/>
    <property type="evidence" value="ECO:0007669"/>
    <property type="project" value="UniProtKB-KW"/>
</dbReference>
<evidence type="ECO:0000256" key="4">
    <source>
        <dbReference type="ARBA" id="ARBA00023172"/>
    </source>
</evidence>
<dbReference type="Proteomes" id="UP001142610">
    <property type="component" value="Unassembled WGS sequence"/>
</dbReference>
<dbReference type="GO" id="GO:0006310">
    <property type="term" value="P:DNA recombination"/>
    <property type="evidence" value="ECO:0007669"/>
    <property type="project" value="UniProtKB-KW"/>
</dbReference>
<comment type="caution">
    <text evidence="6">The sequence shown here is derived from an EMBL/GenBank/DDBJ whole genome shotgun (WGS) entry which is preliminary data.</text>
</comment>
<sequence length="204" mass="23129">MRGPRHSQVKGKTPILFADDARTLIRSIDTSRLPGLRDRAVIGVMTYAFARVSACFAMDRSDVFPMHHRLWLRLTEKGGKHHEMPCHHNLEDYLRAYIEAAGIQDGPFFRTLRGRTGQLTVNRLQRSEALRMIKRRAKDAGLENASMLGNHTFRGTGITAYLSNPDARLELAQQMAGHADPKTTRMYDRRSDQISLSEVEKIGI</sequence>
<dbReference type="EMBL" id="JANIBC010000020">
    <property type="protein sequence ID" value="MCQ8186518.1"/>
    <property type="molecule type" value="Genomic_DNA"/>
</dbReference>
<keyword evidence="2" id="KW-0229">DNA integration</keyword>
<gene>
    <name evidence="6" type="ORF">NOG11_14135</name>
</gene>
<evidence type="ECO:0000256" key="3">
    <source>
        <dbReference type="ARBA" id="ARBA00023125"/>
    </source>
</evidence>
<protein>
    <submittedName>
        <fullName evidence="6">Tyrosine-type recombinase/integrase</fullName>
    </submittedName>
</protein>
<keyword evidence="4" id="KW-0233">DNA recombination</keyword>
<keyword evidence="3" id="KW-0238">DNA-binding</keyword>
<dbReference type="RefSeq" id="WP_256620449.1">
    <property type="nucleotide sequence ID" value="NZ_JANIBC010000020.1"/>
</dbReference>
<accession>A0A9X2LB74</accession>
<evidence type="ECO:0000256" key="1">
    <source>
        <dbReference type="ARBA" id="ARBA00008857"/>
    </source>
</evidence>
<dbReference type="GO" id="GO:0015074">
    <property type="term" value="P:DNA integration"/>
    <property type="evidence" value="ECO:0007669"/>
    <property type="project" value="UniProtKB-KW"/>
</dbReference>
<dbReference type="Pfam" id="PF00589">
    <property type="entry name" value="Phage_integrase"/>
    <property type="match status" value="1"/>
</dbReference>
<dbReference type="InterPro" id="IPR011010">
    <property type="entry name" value="DNA_brk_join_enz"/>
</dbReference>
<proteinExistence type="inferred from homology"/>
<evidence type="ECO:0000256" key="2">
    <source>
        <dbReference type="ARBA" id="ARBA00022908"/>
    </source>
</evidence>
<dbReference type="SUPFAM" id="SSF56349">
    <property type="entry name" value="DNA breaking-rejoining enzymes"/>
    <property type="match status" value="1"/>
</dbReference>
<reference evidence="6" key="1">
    <citation type="submission" date="2022-07" db="EMBL/GenBank/DDBJ databases">
        <title>Parvularcula maris sp. nov., an algicidal bacterium isolated from seawater.</title>
        <authorList>
            <person name="Li F."/>
        </authorList>
    </citation>
    <scope>NUCLEOTIDE SEQUENCE</scope>
    <source>
        <strain evidence="6">BGMRC 0090</strain>
    </source>
</reference>
<dbReference type="InterPro" id="IPR050090">
    <property type="entry name" value="Tyrosine_recombinase_XerCD"/>
</dbReference>
<dbReference type="PROSITE" id="PS51898">
    <property type="entry name" value="TYR_RECOMBINASE"/>
    <property type="match status" value="1"/>
</dbReference>
<dbReference type="InterPro" id="IPR002104">
    <property type="entry name" value="Integrase_catalytic"/>
</dbReference>
<evidence type="ECO:0000313" key="7">
    <source>
        <dbReference type="Proteomes" id="UP001142610"/>
    </source>
</evidence>
<evidence type="ECO:0000313" key="6">
    <source>
        <dbReference type="EMBL" id="MCQ8186518.1"/>
    </source>
</evidence>
<dbReference type="AlphaFoldDB" id="A0A9X2LB74"/>
<comment type="similarity">
    <text evidence="1">Belongs to the 'phage' integrase family.</text>
</comment>
<keyword evidence="7" id="KW-1185">Reference proteome</keyword>
<dbReference type="PANTHER" id="PTHR30349:SF41">
    <property type="entry name" value="INTEGRASE_RECOMBINASE PROTEIN MJ0367-RELATED"/>
    <property type="match status" value="1"/>
</dbReference>
<evidence type="ECO:0000259" key="5">
    <source>
        <dbReference type="PROSITE" id="PS51898"/>
    </source>
</evidence>
<dbReference type="InterPro" id="IPR013762">
    <property type="entry name" value="Integrase-like_cat_sf"/>
</dbReference>
<feature type="domain" description="Tyr recombinase" evidence="5">
    <location>
        <begin position="11"/>
        <end position="201"/>
    </location>
</feature>
<dbReference type="Gene3D" id="1.10.443.10">
    <property type="entry name" value="Intergrase catalytic core"/>
    <property type="match status" value="1"/>
</dbReference>
<dbReference type="PANTHER" id="PTHR30349">
    <property type="entry name" value="PHAGE INTEGRASE-RELATED"/>
    <property type="match status" value="1"/>
</dbReference>